<dbReference type="PROSITE" id="PS51253">
    <property type="entry name" value="HTH_CENPB"/>
    <property type="match status" value="1"/>
</dbReference>
<evidence type="ECO:0008006" key="8">
    <source>
        <dbReference type="Google" id="ProtNLM"/>
    </source>
</evidence>
<dbReference type="Proteomes" id="UP000078046">
    <property type="component" value="Unassembled WGS sequence"/>
</dbReference>
<dbReference type="EMBL" id="LWCA01000343">
    <property type="protein sequence ID" value="OAF69055.1"/>
    <property type="molecule type" value="Genomic_DNA"/>
</dbReference>
<comment type="caution">
    <text evidence="6">The sequence shown here is derived from an EMBL/GenBank/DDBJ whole genome shotgun (WGS) entry which is preliminary data.</text>
</comment>
<accession>A0A177B455</accession>
<evidence type="ECO:0000313" key="6">
    <source>
        <dbReference type="EMBL" id="OAF69055.1"/>
    </source>
</evidence>
<keyword evidence="2 3" id="KW-0539">Nucleus</keyword>
<dbReference type="SUPFAM" id="SSF46689">
    <property type="entry name" value="Homeodomain-like"/>
    <property type="match status" value="1"/>
</dbReference>
<keyword evidence="7" id="KW-1185">Reference proteome</keyword>
<evidence type="ECO:0000256" key="3">
    <source>
        <dbReference type="PROSITE-ProRule" id="PRU00320"/>
    </source>
</evidence>
<keyword evidence="1 3" id="KW-0238">DNA-binding</keyword>
<reference evidence="6 7" key="1">
    <citation type="submission" date="2016-04" db="EMBL/GenBank/DDBJ databases">
        <title>The genome of Intoshia linei affirms orthonectids as highly simplified spiralians.</title>
        <authorList>
            <person name="Mikhailov K.V."/>
            <person name="Slusarev G.S."/>
            <person name="Nikitin M.A."/>
            <person name="Logacheva M.D."/>
            <person name="Penin A."/>
            <person name="Aleoshin V."/>
            <person name="Panchin Y.V."/>
        </authorList>
    </citation>
    <scope>NUCLEOTIDE SEQUENCE [LARGE SCALE GENOMIC DNA]</scope>
    <source>
        <strain evidence="6">Intl2013</strain>
        <tissue evidence="6">Whole animal</tissue>
    </source>
</reference>
<dbReference type="GO" id="GO:0005634">
    <property type="term" value="C:nucleus"/>
    <property type="evidence" value="ECO:0007669"/>
    <property type="project" value="UniProtKB-SubCell"/>
</dbReference>
<evidence type="ECO:0000256" key="1">
    <source>
        <dbReference type="ARBA" id="ARBA00023125"/>
    </source>
</evidence>
<proteinExistence type="predicted"/>
<dbReference type="AlphaFoldDB" id="A0A177B455"/>
<comment type="subcellular location">
    <subcellularLocation>
        <location evidence="3">Nucleus</location>
    </subcellularLocation>
</comment>
<dbReference type="Pfam" id="PF03221">
    <property type="entry name" value="HTH_Tnp_Tc5"/>
    <property type="match status" value="1"/>
</dbReference>
<gene>
    <name evidence="6" type="ORF">A3Q56_03201</name>
</gene>
<evidence type="ECO:0000313" key="7">
    <source>
        <dbReference type="Proteomes" id="UP000078046"/>
    </source>
</evidence>
<evidence type="ECO:0000256" key="2">
    <source>
        <dbReference type="ARBA" id="ARBA00023242"/>
    </source>
</evidence>
<feature type="DNA-binding region" description="H-T-H motif" evidence="3">
    <location>
        <begin position="26"/>
        <end position="46"/>
    </location>
</feature>
<evidence type="ECO:0000259" key="5">
    <source>
        <dbReference type="PROSITE" id="PS51253"/>
    </source>
</evidence>
<dbReference type="GO" id="GO:0003677">
    <property type="term" value="F:DNA binding"/>
    <property type="evidence" value="ECO:0007669"/>
    <property type="project" value="UniProtKB-UniRule"/>
</dbReference>
<feature type="domain" description="HTH psq-type" evidence="4">
    <location>
        <begin position="1"/>
        <end position="50"/>
    </location>
</feature>
<dbReference type="OrthoDB" id="125347at2759"/>
<dbReference type="PROSITE" id="PS50960">
    <property type="entry name" value="HTH_PSQ"/>
    <property type="match status" value="1"/>
</dbReference>
<feature type="domain" description="HTH CENPB-type" evidence="5">
    <location>
        <begin position="59"/>
        <end position="130"/>
    </location>
</feature>
<evidence type="ECO:0000259" key="4">
    <source>
        <dbReference type="PROSITE" id="PS50960"/>
    </source>
</evidence>
<protein>
    <recommendedName>
        <fullName evidence="8">HTH psq-type domain-containing protein</fullName>
    </recommendedName>
</protein>
<dbReference type="InterPro" id="IPR007889">
    <property type="entry name" value="HTH_Psq"/>
</dbReference>
<sequence length="260" mass="30861">MRRKRHSLSILQKMEIINMIDRGMKYADIARNFDIHRMTVQGIKNRKKEILSLKNYDLDKKRITHNPISYLEKTLYDWIVNEKNQGKRMTKKEIKSKALQLLSEHGRGIYRLNKLLLFKFKNRFYSMNSKTKDCESEEISLQNLNVHEIMTQLFQQIKLEISTKYIPTSDDNICMTEDDENFKKCTLKINRPSNFAMKLRNSRSKTANETEIHGNSNRESDITQISLYNEKSVDQNTTQLMKPKTIWMKIYMESSKSNCL</sequence>
<name>A0A177B455_9BILA</name>
<dbReference type="InterPro" id="IPR009057">
    <property type="entry name" value="Homeodomain-like_sf"/>
</dbReference>
<dbReference type="InterPro" id="IPR006600">
    <property type="entry name" value="HTH_CenpB_DNA-bd_dom"/>
</dbReference>
<organism evidence="6 7">
    <name type="scientific">Intoshia linei</name>
    <dbReference type="NCBI Taxonomy" id="1819745"/>
    <lineage>
        <taxon>Eukaryota</taxon>
        <taxon>Metazoa</taxon>
        <taxon>Spiralia</taxon>
        <taxon>Lophotrochozoa</taxon>
        <taxon>Mesozoa</taxon>
        <taxon>Orthonectida</taxon>
        <taxon>Rhopaluridae</taxon>
        <taxon>Intoshia</taxon>
    </lineage>
</organism>
<dbReference type="Gene3D" id="1.10.10.60">
    <property type="entry name" value="Homeodomain-like"/>
    <property type="match status" value="1"/>
</dbReference>
<dbReference type="Pfam" id="PF04218">
    <property type="entry name" value="CENP-B_N"/>
    <property type="match status" value="1"/>
</dbReference>